<name>A0A517Q7R4_9PLAN</name>
<dbReference type="PROSITE" id="PS51007">
    <property type="entry name" value="CYTC"/>
    <property type="match status" value="1"/>
</dbReference>
<evidence type="ECO:0000256" key="3">
    <source>
        <dbReference type="ARBA" id="ARBA00023004"/>
    </source>
</evidence>
<dbReference type="SUPFAM" id="SSF50952">
    <property type="entry name" value="Soluble quinoprotein glucose dehydrogenase"/>
    <property type="match status" value="1"/>
</dbReference>
<dbReference type="AlphaFoldDB" id="A0A517Q7R4"/>
<evidence type="ECO:0000256" key="1">
    <source>
        <dbReference type="ARBA" id="ARBA00022617"/>
    </source>
</evidence>
<dbReference type="InterPro" id="IPR013428">
    <property type="entry name" value="Membrane-bound_put_N"/>
</dbReference>
<evidence type="ECO:0000313" key="6">
    <source>
        <dbReference type="EMBL" id="QDT27663.1"/>
    </source>
</evidence>
<accession>A0A517Q7R4</accession>
<dbReference type="InterPro" id="IPR013427">
    <property type="entry name" value="Haem-bd_dom_put"/>
</dbReference>
<dbReference type="SUPFAM" id="SSF46626">
    <property type="entry name" value="Cytochrome c"/>
    <property type="match status" value="1"/>
</dbReference>
<dbReference type="NCBIfam" id="TIGR02603">
    <property type="entry name" value="CxxCH_TIGR02603"/>
    <property type="match status" value="1"/>
</dbReference>
<dbReference type="InterPro" id="IPR011041">
    <property type="entry name" value="Quinoprot_gluc/sorb_DH_b-prop"/>
</dbReference>
<dbReference type="InterPro" id="IPR009056">
    <property type="entry name" value="Cyt_c-like_dom"/>
</dbReference>
<evidence type="ECO:0000256" key="2">
    <source>
        <dbReference type="ARBA" id="ARBA00022723"/>
    </source>
</evidence>
<dbReference type="SUPFAM" id="SSF48371">
    <property type="entry name" value="ARM repeat"/>
    <property type="match status" value="1"/>
</dbReference>
<dbReference type="Gene3D" id="1.10.760.10">
    <property type="entry name" value="Cytochrome c-like domain"/>
    <property type="match status" value="1"/>
</dbReference>
<dbReference type="RefSeq" id="WP_145450255.1">
    <property type="nucleotide sequence ID" value="NZ_CP037421.1"/>
</dbReference>
<feature type="domain" description="Cytochrome c" evidence="5">
    <location>
        <begin position="776"/>
        <end position="913"/>
    </location>
</feature>
<keyword evidence="7" id="KW-1185">Reference proteome</keyword>
<evidence type="ECO:0000313" key="7">
    <source>
        <dbReference type="Proteomes" id="UP000315647"/>
    </source>
</evidence>
<dbReference type="GO" id="GO:0046872">
    <property type="term" value="F:metal ion binding"/>
    <property type="evidence" value="ECO:0007669"/>
    <property type="project" value="UniProtKB-KW"/>
</dbReference>
<evidence type="ECO:0000259" key="5">
    <source>
        <dbReference type="PROSITE" id="PS51007"/>
    </source>
</evidence>
<proteinExistence type="predicted"/>
<dbReference type="Gene3D" id="2.120.10.30">
    <property type="entry name" value="TolB, C-terminal domain"/>
    <property type="match status" value="1"/>
</dbReference>
<organism evidence="6 7">
    <name type="scientific">Gimesia panareensis</name>
    <dbReference type="NCBI Taxonomy" id="2527978"/>
    <lineage>
        <taxon>Bacteria</taxon>
        <taxon>Pseudomonadati</taxon>
        <taxon>Planctomycetota</taxon>
        <taxon>Planctomycetia</taxon>
        <taxon>Planctomycetales</taxon>
        <taxon>Planctomycetaceae</taxon>
        <taxon>Gimesia</taxon>
    </lineage>
</organism>
<dbReference type="GO" id="GO:0020037">
    <property type="term" value="F:heme binding"/>
    <property type="evidence" value="ECO:0007669"/>
    <property type="project" value="InterPro"/>
</dbReference>
<dbReference type="InterPro" id="IPR055557">
    <property type="entry name" value="DUF7133"/>
</dbReference>
<dbReference type="Pfam" id="PF23500">
    <property type="entry name" value="DUF7133"/>
    <property type="match status" value="1"/>
</dbReference>
<keyword evidence="2 4" id="KW-0479">Metal-binding</keyword>
<sequence>MISEGSTRICCLWWGGAVGYKKPLPAACEHSRPPALKREIIMKPLSLCMLLFASVLATSLEAADKGPADERPPQVKTLQPGVTLSLVAEQPQLATPTGVDVDEQGRIWVVATHTHFRPDDYVGPEHDEILVFSDLNQAGRAQKRQVFYNATDATMDLELGPDGWVYLAERDRILRIKDTNGDGKADVEENIAVLESEADYPHNGLEGLAWDNAGKLIFAIGENFAKEWTLTGTDGTKITGAGKGGIFRCTADGKQLKRIAEGFWNPFGICVRKDGEIFAAENDPGERPPCRVLHIVEGGDYGYERGYGSEAHHPFVAWNGELRGTLPMIHPSGEAPCGIAPLGRGLLVPSWGDHSVDFYPLTPKGASYTSKPMTIVKGGRYFRPSCIAADPKNNQKVMTWYLCDWVDGRYQAHGYGRVWKLEIDLGKADWVGPLELEPPTKEAKLAADLRSGHATQSLKELLKLAQNEDPFVARAALVAMSHKASEWTPTEVMKWSPAERVQAVLALKLAQAEPKTWIPVLLKDKNADVQFETIRWISDAGLKAFLPDVEKVLAQSDLDYQRFEAAIAAWNTLNGKALDGVRNPEMLLARVKDKQSAPQIRAYALRMLPTQSRSAPKEGKQVVTQFPKGLTLEMLEELLAVNDELLSLEAVRTLAGNPIASQKILAQLAADPKQDAVLRAEAIAGLAPLAEQQAGLLLKLAGDPKRVVREETLRGLRSIQLTDKQKAKLKEIADEFPDSKDAFQAALHPGALKTDRPALTETGAWLKAIDAVGGPADVESGRRLFHHARLTNCAHCHRHSGRGNVVGPDLSSLGDRQDRAWLLRSILEPSREMAPEYQPRTIVLTDGRTFTGIRLRSYVKETIRDAHGQNKTFDRDDVEAIVESPVSFMPQGLVHALTDRELRDLIAFLESNSRPQAQKTD</sequence>
<dbReference type="NCBIfam" id="TIGR02604">
    <property type="entry name" value="Piru_Ver_Nterm"/>
    <property type="match status" value="1"/>
</dbReference>
<dbReference type="Proteomes" id="UP000315647">
    <property type="component" value="Chromosome"/>
</dbReference>
<dbReference type="InterPro" id="IPR011042">
    <property type="entry name" value="6-blade_b-propeller_TolB-like"/>
</dbReference>
<dbReference type="EMBL" id="CP037421">
    <property type="protein sequence ID" value="QDT27663.1"/>
    <property type="molecule type" value="Genomic_DNA"/>
</dbReference>
<evidence type="ECO:0000256" key="4">
    <source>
        <dbReference type="PROSITE-ProRule" id="PRU00433"/>
    </source>
</evidence>
<keyword evidence="1 4" id="KW-0349">Heme</keyword>
<dbReference type="InterPro" id="IPR016024">
    <property type="entry name" value="ARM-type_fold"/>
</dbReference>
<protein>
    <submittedName>
        <fullName evidence="6">Cytochrome c</fullName>
    </submittedName>
</protein>
<dbReference type="PANTHER" id="PTHR33546">
    <property type="entry name" value="LARGE, MULTIFUNCTIONAL SECRETED PROTEIN-RELATED"/>
    <property type="match status" value="1"/>
</dbReference>
<dbReference type="PANTHER" id="PTHR33546:SF1">
    <property type="entry name" value="LARGE, MULTIFUNCTIONAL SECRETED PROTEIN"/>
    <property type="match status" value="1"/>
</dbReference>
<gene>
    <name evidence="6" type="ORF">Enr10x_29810</name>
</gene>
<dbReference type="GO" id="GO:0009055">
    <property type="term" value="F:electron transfer activity"/>
    <property type="evidence" value="ECO:0007669"/>
    <property type="project" value="InterPro"/>
</dbReference>
<dbReference type="InterPro" id="IPR036909">
    <property type="entry name" value="Cyt_c-like_dom_sf"/>
</dbReference>
<keyword evidence="3 4" id="KW-0408">Iron</keyword>
<dbReference type="Pfam" id="PF00034">
    <property type="entry name" value="Cytochrom_C"/>
    <property type="match status" value="1"/>
</dbReference>
<reference evidence="6 7" key="1">
    <citation type="submission" date="2019-03" db="EMBL/GenBank/DDBJ databases">
        <title>Deep-cultivation of Planctomycetes and their phenomic and genomic characterization uncovers novel biology.</title>
        <authorList>
            <person name="Wiegand S."/>
            <person name="Jogler M."/>
            <person name="Boedeker C."/>
            <person name="Pinto D."/>
            <person name="Vollmers J."/>
            <person name="Rivas-Marin E."/>
            <person name="Kohn T."/>
            <person name="Peeters S.H."/>
            <person name="Heuer A."/>
            <person name="Rast P."/>
            <person name="Oberbeckmann S."/>
            <person name="Bunk B."/>
            <person name="Jeske O."/>
            <person name="Meyerdierks A."/>
            <person name="Storesund J.E."/>
            <person name="Kallscheuer N."/>
            <person name="Luecker S."/>
            <person name="Lage O.M."/>
            <person name="Pohl T."/>
            <person name="Merkel B.J."/>
            <person name="Hornburger P."/>
            <person name="Mueller R.-W."/>
            <person name="Bruemmer F."/>
            <person name="Labrenz M."/>
            <person name="Spormann A.M."/>
            <person name="Op den Camp H."/>
            <person name="Overmann J."/>
            <person name="Amann R."/>
            <person name="Jetten M.S.M."/>
            <person name="Mascher T."/>
            <person name="Medema M.H."/>
            <person name="Devos D.P."/>
            <person name="Kaster A.-K."/>
            <person name="Ovreas L."/>
            <person name="Rohde M."/>
            <person name="Galperin M.Y."/>
            <person name="Jogler C."/>
        </authorList>
    </citation>
    <scope>NUCLEOTIDE SEQUENCE [LARGE SCALE GENOMIC DNA]</scope>
    <source>
        <strain evidence="6 7">Enr10</strain>
    </source>
</reference>